<dbReference type="SUPFAM" id="SSF49899">
    <property type="entry name" value="Concanavalin A-like lectins/glucanases"/>
    <property type="match status" value="1"/>
</dbReference>
<dbReference type="InterPro" id="IPR001870">
    <property type="entry name" value="B30.2/SPRY"/>
</dbReference>
<evidence type="ECO:0000313" key="5">
    <source>
        <dbReference type="Proteomes" id="UP000590412"/>
    </source>
</evidence>
<dbReference type="Pfam" id="PF00622">
    <property type="entry name" value="SPRY"/>
    <property type="match status" value="1"/>
</dbReference>
<dbReference type="AlphaFoldDB" id="A0A8X7NK97"/>
<protein>
    <submittedName>
        <fullName evidence="4">SPRY domain family protein</fullName>
    </submittedName>
</protein>
<dbReference type="InterPro" id="IPR003877">
    <property type="entry name" value="SPRY_dom"/>
</dbReference>
<dbReference type="PANTHER" id="PTHR12864">
    <property type="entry name" value="RAN BINDING PROTEIN 9-RELATED"/>
    <property type="match status" value="1"/>
</dbReference>
<accession>A0A8X7NK97</accession>
<feature type="compositionally biased region" description="Acidic residues" evidence="1">
    <location>
        <begin position="377"/>
        <end position="390"/>
    </location>
</feature>
<dbReference type="InterPro" id="IPR050618">
    <property type="entry name" value="Ubq-SigPath_Reg"/>
</dbReference>
<sequence>MYIVLDQPEIIPPYNHTHGNNGKLSTALLVVIITLSSVLGIISISILIFYLVHRSNRATEDDLRREEENQAYLELNSDEQELFFQSREFLETNLYYIGDLTLSQNLSIQEKGINAFEFVKDQMLTNNDLLIVNKTELNFFKNFECSCETNLPIPMKNEVYYFEAKIYSLPETETSNEEGDNGNDTLISIGLGIKPYPWFRLPGRHPHSVSYDSNGYRRHNQPFHFTSEPPFPKLVKGDVVGVGYRTRSGTIFFTRNGKKVSESKLGGHIKNFKLPRGGQIFPIIGANNICSIHVNLGQRGFVFIEGNVKNWGYAPLEGTGPAPPAYNKFNADILLERSEIDEEEEDRSNDFPPDFWATVSKNKREGGGGKGRTEGVVYDDDVDADYDDDDGQFTYDAYAEVDSNDERITLNSLPPPYIQGEDE</sequence>
<organism evidence="4 5">
    <name type="scientific">Candida parapsilosis</name>
    <name type="common">Yeast</name>
    <dbReference type="NCBI Taxonomy" id="5480"/>
    <lineage>
        <taxon>Eukaryota</taxon>
        <taxon>Fungi</taxon>
        <taxon>Dikarya</taxon>
        <taxon>Ascomycota</taxon>
        <taxon>Saccharomycotina</taxon>
        <taxon>Pichiomycetes</taxon>
        <taxon>Debaryomycetaceae</taxon>
        <taxon>Candida/Lodderomyces clade</taxon>
        <taxon>Candida</taxon>
    </lineage>
</organism>
<proteinExistence type="predicted"/>
<reference evidence="4" key="1">
    <citation type="submission" date="2020-03" db="EMBL/GenBank/DDBJ databases">
        <title>FDA dAtabase for Regulatory Grade micrObial Sequences (FDA-ARGOS): Supporting development and validation of Infectious Disease Dx tests.</title>
        <authorList>
            <person name="Campos J."/>
            <person name="Goldberg B."/>
            <person name="Tallon L."/>
            <person name="Sadzewicz L."/>
            <person name="Vavikolanu K."/>
            <person name="Mehta A."/>
            <person name="Aluvathingal J."/>
            <person name="Nadendla S."/>
            <person name="Nandy P."/>
            <person name="Geyer C."/>
            <person name="Yan Y."/>
            <person name="Sichtig H."/>
        </authorList>
    </citation>
    <scope>NUCLEOTIDE SEQUENCE [LARGE SCALE GENOMIC DNA]</scope>
    <source>
        <strain evidence="4">FDAARGOS_652</strain>
    </source>
</reference>
<gene>
    <name evidence="4" type="ORF">FOB60_004515</name>
</gene>
<evidence type="ECO:0000256" key="2">
    <source>
        <dbReference type="SAM" id="Phobius"/>
    </source>
</evidence>
<dbReference type="PROSITE" id="PS50188">
    <property type="entry name" value="B302_SPRY"/>
    <property type="match status" value="1"/>
</dbReference>
<keyword evidence="2" id="KW-0812">Transmembrane</keyword>
<name>A0A8X7NK97_CANPA</name>
<feature type="domain" description="B30.2/SPRY" evidence="3">
    <location>
        <begin position="98"/>
        <end position="301"/>
    </location>
</feature>
<keyword evidence="2" id="KW-0472">Membrane</keyword>
<dbReference type="SMART" id="SM00449">
    <property type="entry name" value="SPRY"/>
    <property type="match status" value="1"/>
</dbReference>
<dbReference type="EMBL" id="JABWAB010000007">
    <property type="protein sequence ID" value="KAF6046979.1"/>
    <property type="molecule type" value="Genomic_DNA"/>
</dbReference>
<evidence type="ECO:0000313" key="4">
    <source>
        <dbReference type="EMBL" id="KAF6046979.1"/>
    </source>
</evidence>
<evidence type="ECO:0000259" key="3">
    <source>
        <dbReference type="PROSITE" id="PS50188"/>
    </source>
</evidence>
<dbReference type="OrthoDB" id="258495at2759"/>
<feature type="transmembrane region" description="Helical" evidence="2">
    <location>
        <begin position="27"/>
        <end position="52"/>
    </location>
</feature>
<dbReference type="InterPro" id="IPR043136">
    <property type="entry name" value="B30.2/SPRY_sf"/>
</dbReference>
<evidence type="ECO:0000256" key="1">
    <source>
        <dbReference type="SAM" id="MobiDB-lite"/>
    </source>
</evidence>
<feature type="compositionally biased region" description="Basic and acidic residues" evidence="1">
    <location>
        <begin position="362"/>
        <end position="373"/>
    </location>
</feature>
<feature type="region of interest" description="Disordered" evidence="1">
    <location>
        <begin position="341"/>
        <end position="390"/>
    </location>
</feature>
<comment type="caution">
    <text evidence="4">The sequence shown here is derived from an EMBL/GenBank/DDBJ whole genome shotgun (WGS) entry which is preliminary data.</text>
</comment>
<keyword evidence="2" id="KW-1133">Transmembrane helix</keyword>
<dbReference type="InterPro" id="IPR013320">
    <property type="entry name" value="ConA-like_dom_sf"/>
</dbReference>
<dbReference type="Proteomes" id="UP000590412">
    <property type="component" value="Unassembled WGS sequence"/>
</dbReference>
<dbReference type="Gene3D" id="2.60.120.920">
    <property type="match status" value="1"/>
</dbReference>